<evidence type="ECO:0000313" key="4">
    <source>
        <dbReference type="Proteomes" id="UP000070501"/>
    </source>
</evidence>
<dbReference type="STRING" id="196109.A0A136IVA6"/>
<keyword evidence="4" id="KW-1185">Reference proteome</keyword>
<feature type="compositionally biased region" description="Low complexity" evidence="2">
    <location>
        <begin position="631"/>
        <end position="648"/>
    </location>
</feature>
<dbReference type="SUPFAM" id="SSF48403">
    <property type="entry name" value="Ankyrin repeat"/>
    <property type="match status" value="1"/>
</dbReference>
<dbReference type="Proteomes" id="UP000070501">
    <property type="component" value="Unassembled WGS sequence"/>
</dbReference>
<organism evidence="3 4">
    <name type="scientific">Microdochium bolleyi</name>
    <dbReference type="NCBI Taxonomy" id="196109"/>
    <lineage>
        <taxon>Eukaryota</taxon>
        <taxon>Fungi</taxon>
        <taxon>Dikarya</taxon>
        <taxon>Ascomycota</taxon>
        <taxon>Pezizomycotina</taxon>
        <taxon>Sordariomycetes</taxon>
        <taxon>Xylariomycetidae</taxon>
        <taxon>Xylariales</taxon>
        <taxon>Microdochiaceae</taxon>
        <taxon>Microdochium</taxon>
    </lineage>
</organism>
<dbReference type="Pfam" id="PF00023">
    <property type="entry name" value="Ank"/>
    <property type="match status" value="1"/>
</dbReference>
<protein>
    <submittedName>
        <fullName evidence="3">Uncharacterized protein</fullName>
    </submittedName>
</protein>
<dbReference type="InterPro" id="IPR036770">
    <property type="entry name" value="Ankyrin_rpt-contain_sf"/>
</dbReference>
<evidence type="ECO:0000256" key="2">
    <source>
        <dbReference type="SAM" id="MobiDB-lite"/>
    </source>
</evidence>
<gene>
    <name evidence="3" type="ORF">Micbo1qcDRAFT_214127</name>
</gene>
<feature type="repeat" description="ANK" evidence="1">
    <location>
        <begin position="61"/>
        <end position="93"/>
    </location>
</feature>
<dbReference type="InterPro" id="IPR002110">
    <property type="entry name" value="Ankyrin_rpt"/>
</dbReference>
<keyword evidence="1" id="KW-0040">ANK repeat</keyword>
<dbReference type="EMBL" id="KQ964257">
    <property type="protein sequence ID" value="KXJ88920.1"/>
    <property type="molecule type" value="Genomic_DNA"/>
</dbReference>
<dbReference type="AlphaFoldDB" id="A0A136IVA6"/>
<dbReference type="PROSITE" id="PS50088">
    <property type="entry name" value="ANK_REPEAT"/>
    <property type="match status" value="1"/>
</dbReference>
<name>A0A136IVA6_9PEZI</name>
<dbReference type="SMART" id="SM00248">
    <property type="entry name" value="ANK"/>
    <property type="match status" value="2"/>
</dbReference>
<evidence type="ECO:0000313" key="3">
    <source>
        <dbReference type="EMBL" id="KXJ88920.1"/>
    </source>
</evidence>
<feature type="compositionally biased region" description="Basic residues" evidence="2">
    <location>
        <begin position="649"/>
        <end position="678"/>
    </location>
</feature>
<evidence type="ECO:0000256" key="1">
    <source>
        <dbReference type="PROSITE-ProRule" id="PRU00023"/>
    </source>
</evidence>
<feature type="region of interest" description="Disordered" evidence="2">
    <location>
        <begin position="565"/>
        <end position="691"/>
    </location>
</feature>
<proteinExistence type="predicted"/>
<dbReference type="OrthoDB" id="433924at2759"/>
<reference evidence="4" key="1">
    <citation type="submission" date="2016-02" db="EMBL/GenBank/DDBJ databases">
        <title>Draft genome sequence of Microdochium bolleyi, a fungal endophyte of beachgrass.</title>
        <authorList>
            <consortium name="DOE Joint Genome Institute"/>
            <person name="David A.S."/>
            <person name="May G."/>
            <person name="Haridas S."/>
            <person name="Lim J."/>
            <person name="Wang M."/>
            <person name="Labutti K."/>
            <person name="Lipzen A."/>
            <person name="Barry K."/>
            <person name="Grigoriev I.V."/>
        </authorList>
    </citation>
    <scope>NUCLEOTIDE SEQUENCE [LARGE SCALE GENOMIC DNA]</scope>
    <source>
        <strain evidence="4">J235TASD1</strain>
    </source>
</reference>
<sequence>MELDKRLCSMLGLERIHIACLFGDGEEIYRLMAAKPTGFDVNKPVQLQSPRKPQNETSWPRGETPLMLAALMGHLDVAQYLVARGARVDQKDNMRYTAADFYCITEASQEHRCFYLEKKLGSEHPDSKNSRLAIKALLACPVRQRFAQEPGDSGSADLIIAKQGRYLAAYGLLGRIHTGHKIDVKKTVGCLRVRNDCNVLLWAKSGFRAKSPKADKDFLDGQALAADARNIIAPLLPSRLQFVFKKDRNDNGNKPGEPEHEGQFRASHAEVQLSTAYVLNLAEATFPGTTHTIQEKIKLLKTATVGADQRMTTLYLSRIPCRECNLYLQALQNLTRIMFAVEPNVGAAQIHSELVRSQLHDFPCELWLSEELEADSLQHGLERTSVGQPATQTGPAFQAKQVGQPLISQSQPAPKRIDPAYQEILDSRIIDLSEHFDSDSDCTIRAVSRPPTRSRLPRSPQITVDLTVLAAEEAAADSPGSVIGRLPTDPFKLSDDDANADDSVTAAVQIGIPRPARTKLDEYVLSRRELSRLRSTSVIVNIPSRQAIFDSQHFIMLNIPKATEASTARNKRAGVPINTISKFGPPPRNQPQARRPRGTSCEGDPDYIPPRPQRPRRRQPGPQAPTPQPAPRSRASSRARSPSVARSLVARRRQIQTKSRKATTKKIIKKARARTSRARKGEDQIEPPTKTFDGKINLEAFHYQKTKA</sequence>
<accession>A0A136IVA6</accession>
<dbReference type="InParanoid" id="A0A136IVA6"/>
<dbReference type="PROSITE" id="PS50297">
    <property type="entry name" value="ANK_REP_REGION"/>
    <property type="match status" value="1"/>
</dbReference>
<dbReference type="Gene3D" id="1.25.40.20">
    <property type="entry name" value="Ankyrin repeat-containing domain"/>
    <property type="match status" value="1"/>
</dbReference>